<dbReference type="GO" id="GO:1990904">
    <property type="term" value="C:ribonucleoprotein complex"/>
    <property type="evidence" value="ECO:0007669"/>
    <property type="project" value="UniProtKB-KW"/>
</dbReference>
<comment type="similarity">
    <text evidence="1 7 8">Belongs to the universal ribosomal protein uS8 family.</text>
</comment>
<comment type="caution">
    <text evidence="9">The sequence shown here is derived from an EMBL/GenBank/DDBJ whole genome shotgun (WGS) entry which is preliminary data.</text>
</comment>
<dbReference type="FunFam" id="3.30.1490.10:FF:000001">
    <property type="entry name" value="30S ribosomal protein S8"/>
    <property type="match status" value="1"/>
</dbReference>
<dbReference type="Gene3D" id="3.30.1490.10">
    <property type="match status" value="1"/>
</dbReference>
<evidence type="ECO:0000313" key="10">
    <source>
        <dbReference type="Proteomes" id="UP000176897"/>
    </source>
</evidence>
<dbReference type="STRING" id="1802401.A3B21_04365"/>
<dbReference type="HAMAP" id="MF_01302_B">
    <property type="entry name" value="Ribosomal_uS8_B"/>
    <property type="match status" value="1"/>
</dbReference>
<dbReference type="Gene3D" id="3.30.1370.30">
    <property type="match status" value="1"/>
</dbReference>
<gene>
    <name evidence="7" type="primary">rpsH</name>
    <name evidence="9" type="ORF">A3B21_04365</name>
</gene>
<dbReference type="Pfam" id="PF00410">
    <property type="entry name" value="Ribosomal_S8"/>
    <property type="match status" value="1"/>
</dbReference>
<evidence type="ECO:0000256" key="3">
    <source>
        <dbReference type="ARBA" id="ARBA00022884"/>
    </source>
</evidence>
<dbReference type="GO" id="GO:0005840">
    <property type="term" value="C:ribosome"/>
    <property type="evidence" value="ECO:0007669"/>
    <property type="project" value="UniProtKB-KW"/>
</dbReference>
<dbReference type="Proteomes" id="UP000176897">
    <property type="component" value="Unassembled WGS sequence"/>
</dbReference>
<evidence type="ECO:0000256" key="2">
    <source>
        <dbReference type="ARBA" id="ARBA00022730"/>
    </source>
</evidence>
<protein>
    <recommendedName>
        <fullName evidence="6 7">Small ribosomal subunit protein uS8</fullName>
    </recommendedName>
</protein>
<evidence type="ECO:0000313" key="9">
    <source>
        <dbReference type="EMBL" id="OGL81657.1"/>
    </source>
</evidence>
<evidence type="ECO:0000256" key="7">
    <source>
        <dbReference type="HAMAP-Rule" id="MF_01302"/>
    </source>
</evidence>
<proteinExistence type="inferred from homology"/>
<organism evidence="9 10">
    <name type="scientific">Candidatus Uhrbacteria bacterium RIFCSPLOWO2_01_FULL_47_24</name>
    <dbReference type="NCBI Taxonomy" id="1802401"/>
    <lineage>
        <taxon>Bacteria</taxon>
        <taxon>Candidatus Uhriibacteriota</taxon>
    </lineage>
</organism>
<dbReference type="SUPFAM" id="SSF56047">
    <property type="entry name" value="Ribosomal protein S8"/>
    <property type="match status" value="1"/>
</dbReference>
<reference evidence="9 10" key="1">
    <citation type="journal article" date="2016" name="Nat. Commun.">
        <title>Thousands of microbial genomes shed light on interconnected biogeochemical processes in an aquifer system.</title>
        <authorList>
            <person name="Anantharaman K."/>
            <person name="Brown C.T."/>
            <person name="Hug L.A."/>
            <person name="Sharon I."/>
            <person name="Castelle C.J."/>
            <person name="Probst A.J."/>
            <person name="Thomas B.C."/>
            <person name="Singh A."/>
            <person name="Wilkins M.J."/>
            <person name="Karaoz U."/>
            <person name="Brodie E.L."/>
            <person name="Williams K.H."/>
            <person name="Hubbard S.S."/>
            <person name="Banfield J.F."/>
        </authorList>
    </citation>
    <scope>NUCLEOTIDE SEQUENCE [LARGE SCALE GENOMIC DNA]</scope>
</reference>
<dbReference type="AlphaFoldDB" id="A0A1F7UVG7"/>
<evidence type="ECO:0000256" key="1">
    <source>
        <dbReference type="ARBA" id="ARBA00006471"/>
    </source>
</evidence>
<evidence type="ECO:0000256" key="5">
    <source>
        <dbReference type="ARBA" id="ARBA00023274"/>
    </source>
</evidence>
<comment type="subunit">
    <text evidence="7">Part of the 30S ribosomal subunit. Contacts proteins S5 and S12.</text>
</comment>
<dbReference type="EMBL" id="MGEJ01000003">
    <property type="protein sequence ID" value="OGL81657.1"/>
    <property type="molecule type" value="Genomic_DNA"/>
</dbReference>
<dbReference type="GO" id="GO:0003735">
    <property type="term" value="F:structural constituent of ribosome"/>
    <property type="evidence" value="ECO:0007669"/>
    <property type="project" value="InterPro"/>
</dbReference>
<evidence type="ECO:0000256" key="4">
    <source>
        <dbReference type="ARBA" id="ARBA00022980"/>
    </source>
</evidence>
<dbReference type="InterPro" id="IPR035987">
    <property type="entry name" value="Ribosomal_uS8_sf"/>
</dbReference>
<name>A0A1F7UVG7_9BACT</name>
<dbReference type="FunFam" id="3.30.1370.30:FF:000002">
    <property type="entry name" value="30S ribosomal protein S8"/>
    <property type="match status" value="1"/>
</dbReference>
<dbReference type="GO" id="GO:0019843">
    <property type="term" value="F:rRNA binding"/>
    <property type="evidence" value="ECO:0007669"/>
    <property type="project" value="UniProtKB-UniRule"/>
</dbReference>
<dbReference type="GO" id="GO:0006412">
    <property type="term" value="P:translation"/>
    <property type="evidence" value="ECO:0007669"/>
    <property type="project" value="UniProtKB-UniRule"/>
</dbReference>
<evidence type="ECO:0000256" key="6">
    <source>
        <dbReference type="ARBA" id="ARBA00035258"/>
    </source>
</evidence>
<dbReference type="PANTHER" id="PTHR11758">
    <property type="entry name" value="40S RIBOSOMAL PROTEIN S15A"/>
    <property type="match status" value="1"/>
</dbReference>
<keyword evidence="3 7" id="KW-0694">RNA-binding</keyword>
<keyword evidence="5 7" id="KW-0687">Ribonucleoprotein</keyword>
<evidence type="ECO:0000256" key="8">
    <source>
        <dbReference type="RuleBase" id="RU003660"/>
    </source>
</evidence>
<accession>A0A1F7UVG7</accession>
<keyword evidence="4 7" id="KW-0689">Ribosomal protein</keyword>
<keyword evidence="2 7" id="KW-0699">rRNA-binding</keyword>
<dbReference type="PROSITE" id="PS00053">
    <property type="entry name" value="RIBOSOMAL_S8"/>
    <property type="match status" value="1"/>
</dbReference>
<comment type="function">
    <text evidence="7">One of the primary rRNA binding proteins, it binds directly to 16S rRNA central domain where it helps coordinate assembly of the platform of the 30S subunit.</text>
</comment>
<dbReference type="GO" id="GO:0005737">
    <property type="term" value="C:cytoplasm"/>
    <property type="evidence" value="ECO:0007669"/>
    <property type="project" value="UniProtKB-ARBA"/>
</dbReference>
<dbReference type="NCBIfam" id="NF001109">
    <property type="entry name" value="PRK00136.1"/>
    <property type="match status" value="1"/>
</dbReference>
<dbReference type="InterPro" id="IPR047863">
    <property type="entry name" value="Ribosomal_uS8_CS"/>
</dbReference>
<sequence length="133" mass="14981">MMTDPIADMLTRIRNASLIKKVEVVVPYSRLKFAIAEILRKEGYIAGIEKVRAKTGLIDEIKITLKYRDDRQSAIHSLRRISTPGRRLYCGYRDIPAFTAHQGATILSTPQGLMTAKEARSKKLGGEIVCEIY</sequence>
<dbReference type="InterPro" id="IPR000630">
    <property type="entry name" value="Ribosomal_uS8"/>
</dbReference>